<reference evidence="5" key="1">
    <citation type="submission" date="2019-09" db="EMBL/GenBank/DDBJ databases">
        <title>Draft genome information of white flower Hibiscus syriacus.</title>
        <authorList>
            <person name="Kim Y.-M."/>
        </authorList>
    </citation>
    <scope>NUCLEOTIDE SEQUENCE [LARGE SCALE GENOMIC DNA]</scope>
    <source>
        <strain evidence="5">YM2019G1</strain>
    </source>
</reference>
<sequence>MASDWSKRGSSVSHQTSSGDSPFGEDVCGYGRPSGVFGRRGGSWNVGVAVESSGSSGWDVSLGYHHPRFAEILQNSAACKSITIHFPWKTMKGKFLNACFTKWRKMGNSVIPCSSCECCYQWAKWPSCMHEGSSIPQDVPKGHLVVYVGNKYKRFVIKITLLKHPLFKALLDQARDEYDFNNDSKLCIPCDESLFLDVVRRAGFPPHQTPSLRL</sequence>
<evidence type="ECO:0000256" key="4">
    <source>
        <dbReference type="SAM" id="MobiDB-lite"/>
    </source>
</evidence>
<evidence type="ECO:0000313" key="5">
    <source>
        <dbReference type="EMBL" id="KAE8666244.1"/>
    </source>
</evidence>
<name>A0A6A2Y8P0_HIBSY</name>
<comment type="similarity">
    <text evidence="1">Belongs to the ARG7 family.</text>
</comment>
<dbReference type="InterPro" id="IPR003676">
    <property type="entry name" value="SAUR_fam"/>
</dbReference>
<evidence type="ECO:0000256" key="3">
    <source>
        <dbReference type="ARBA" id="ARBA00022604"/>
    </source>
</evidence>
<evidence type="ECO:0000313" key="6">
    <source>
        <dbReference type="Proteomes" id="UP000436088"/>
    </source>
</evidence>
<proteinExistence type="inferred from homology"/>
<keyword evidence="6" id="KW-1185">Reference proteome</keyword>
<evidence type="ECO:0000256" key="1">
    <source>
        <dbReference type="ARBA" id="ARBA00006974"/>
    </source>
</evidence>
<accession>A0A6A2Y8P0</accession>
<evidence type="ECO:0000256" key="2">
    <source>
        <dbReference type="ARBA" id="ARBA00022473"/>
    </source>
</evidence>
<dbReference type="AlphaFoldDB" id="A0A6A2Y8P0"/>
<gene>
    <name evidence="5" type="ORF">F3Y22_tig00112503pilonHSYRG00119</name>
</gene>
<keyword evidence="2" id="KW-0217">Developmental protein</keyword>
<feature type="compositionally biased region" description="Polar residues" evidence="4">
    <location>
        <begin position="8"/>
        <end position="20"/>
    </location>
</feature>
<feature type="region of interest" description="Disordered" evidence="4">
    <location>
        <begin position="1"/>
        <end position="25"/>
    </location>
</feature>
<keyword evidence="3" id="KW-0341">Growth regulation</keyword>
<organism evidence="5 6">
    <name type="scientific">Hibiscus syriacus</name>
    <name type="common">Rose of Sharon</name>
    <dbReference type="NCBI Taxonomy" id="106335"/>
    <lineage>
        <taxon>Eukaryota</taxon>
        <taxon>Viridiplantae</taxon>
        <taxon>Streptophyta</taxon>
        <taxon>Embryophyta</taxon>
        <taxon>Tracheophyta</taxon>
        <taxon>Spermatophyta</taxon>
        <taxon>Magnoliopsida</taxon>
        <taxon>eudicotyledons</taxon>
        <taxon>Gunneridae</taxon>
        <taxon>Pentapetalae</taxon>
        <taxon>rosids</taxon>
        <taxon>malvids</taxon>
        <taxon>Malvales</taxon>
        <taxon>Malvaceae</taxon>
        <taxon>Malvoideae</taxon>
        <taxon>Hibiscus</taxon>
    </lineage>
</organism>
<comment type="caution">
    <text evidence="5">The sequence shown here is derived from an EMBL/GenBank/DDBJ whole genome shotgun (WGS) entry which is preliminary data.</text>
</comment>
<dbReference type="PANTHER" id="PTHR31374">
    <property type="entry name" value="AUXIN-INDUCED PROTEIN-LIKE-RELATED"/>
    <property type="match status" value="1"/>
</dbReference>
<dbReference type="PANTHER" id="PTHR31374:SF9">
    <property type="entry name" value="AUXIN-RESPONSIVE FAMILY PROTEIN"/>
    <property type="match status" value="1"/>
</dbReference>
<dbReference type="EMBL" id="VEPZ02001598">
    <property type="protein sequence ID" value="KAE8666244.1"/>
    <property type="molecule type" value="Genomic_DNA"/>
</dbReference>
<dbReference type="Pfam" id="PF02519">
    <property type="entry name" value="Auxin_inducible"/>
    <property type="match status" value="1"/>
</dbReference>
<dbReference type="GO" id="GO:0009733">
    <property type="term" value="P:response to auxin"/>
    <property type="evidence" value="ECO:0007669"/>
    <property type="project" value="InterPro"/>
</dbReference>
<protein>
    <submittedName>
        <fullName evidence="5">Receptor-like protein 12-like</fullName>
    </submittedName>
</protein>
<dbReference type="Proteomes" id="UP000436088">
    <property type="component" value="Unassembled WGS sequence"/>
</dbReference>